<proteinExistence type="predicted"/>
<comment type="caution">
    <text evidence="3">The sequence shown here is derived from an EMBL/GenBank/DDBJ whole genome shotgun (WGS) entry which is preliminary data.</text>
</comment>
<feature type="region of interest" description="Disordered" evidence="1">
    <location>
        <begin position="222"/>
        <end position="257"/>
    </location>
</feature>
<reference evidence="4" key="1">
    <citation type="journal article" date="2006" name="Proc. Natl. Acad. Sci. U.S.A.">
        <title>Genome analysis of the smallest free-living eukaryote Ostreococcus tauri unveils many unique features.</title>
        <authorList>
            <person name="Derelle E."/>
            <person name="Ferraz C."/>
            <person name="Rombauts S."/>
            <person name="Rouze P."/>
            <person name="Worden A.Z."/>
            <person name="Robbens S."/>
            <person name="Partensky F."/>
            <person name="Degroeve S."/>
            <person name="Echeynie S."/>
            <person name="Cooke R."/>
            <person name="Saeys Y."/>
            <person name="Wuyts J."/>
            <person name="Jabbari K."/>
            <person name="Bowler C."/>
            <person name="Panaud O."/>
            <person name="Piegu B."/>
            <person name="Ball S.G."/>
            <person name="Ral J.-P."/>
            <person name="Bouget F.-Y."/>
            <person name="Piganeau G."/>
            <person name="De Baets B."/>
            <person name="Picard A."/>
            <person name="Delseny M."/>
            <person name="Demaille J."/>
            <person name="Van de Peer Y."/>
            <person name="Moreau H."/>
        </authorList>
    </citation>
    <scope>NUCLEOTIDE SEQUENCE [LARGE SCALE GENOMIC DNA]</scope>
    <source>
        <strain evidence="4">OTTH 0595 / CCAP 157/2 / RCC745</strain>
    </source>
</reference>
<dbReference type="InParanoid" id="A0A098E5L0"/>
<protein>
    <submittedName>
        <fullName evidence="3">Unnamed product</fullName>
    </submittedName>
</protein>
<dbReference type="KEGG" id="ota:OT_ostta17g00025"/>
<dbReference type="GeneID" id="9838166"/>
<dbReference type="Proteomes" id="UP000009170">
    <property type="component" value="Unassembled WGS sequence"/>
</dbReference>
<organism evidence="3 4">
    <name type="scientific">Ostreococcus tauri</name>
    <name type="common">Marine green alga</name>
    <dbReference type="NCBI Taxonomy" id="70448"/>
    <lineage>
        <taxon>Eukaryota</taxon>
        <taxon>Viridiplantae</taxon>
        <taxon>Chlorophyta</taxon>
        <taxon>Mamiellophyceae</taxon>
        <taxon>Mamiellales</taxon>
        <taxon>Bathycoccaceae</taxon>
        <taxon>Ostreococcus</taxon>
    </lineage>
</organism>
<dbReference type="AlphaFoldDB" id="A0A098E5L0"/>
<sequence length="279" mass="30232">MISLNAMCTHIHVVSLVLLAILVPRASGSPVVTNVYFDALPDSIADDVYEAMESLNMLTNDGNLMDDVSLQPFIEREAEASFEDTDALDILGSLLAVKWPSNETTQKISFVLYVPNGEAELHAMHVCGFLYPDRCKNEVPYAGKDVGKCGLSDASEAETGFFCDFVALHETKEEEGGVLMSGSEVLERYKNYVEAVEHDVSASTVEIHFELVEIGDHGIDEDDFDDALAPSPAPDSDTKSTRGRKLPVRGPAFGGLQMVTRAGPGRRSFVTLPGSLSGR</sequence>
<name>A0A098E5L0_OSTTA</name>
<dbReference type="OrthoDB" id="10457862at2759"/>
<gene>
    <name evidence="3" type="ORF">OT_ostta17g00025</name>
</gene>
<dbReference type="RefSeq" id="XP_003083763.2">
    <property type="nucleotide sequence ID" value="XM_003083715.2"/>
</dbReference>
<feature type="chain" id="PRO_5001940657" evidence="2">
    <location>
        <begin position="29"/>
        <end position="279"/>
    </location>
</feature>
<evidence type="ECO:0000256" key="1">
    <source>
        <dbReference type="SAM" id="MobiDB-lite"/>
    </source>
</evidence>
<evidence type="ECO:0000313" key="3">
    <source>
        <dbReference type="EMBL" id="CEG00477.1"/>
    </source>
</evidence>
<evidence type="ECO:0000256" key="2">
    <source>
        <dbReference type="SAM" id="SignalP"/>
    </source>
</evidence>
<dbReference type="EMBL" id="CAID01000017">
    <property type="protein sequence ID" value="CEG00477.1"/>
    <property type="molecule type" value="Genomic_DNA"/>
</dbReference>
<feature type="signal peptide" evidence="2">
    <location>
        <begin position="1"/>
        <end position="28"/>
    </location>
</feature>
<accession>A0A098E5L0</accession>
<keyword evidence="4" id="KW-1185">Reference proteome</keyword>
<keyword evidence="2" id="KW-0732">Signal</keyword>
<reference evidence="3 4" key="2">
    <citation type="journal article" date="2014" name="BMC Genomics">
        <title>An improved genome of the model marine alga Ostreococcus tauri unfolds by assessing Illumina de novo assemblies.</title>
        <authorList>
            <person name="Blanc-Mathieu R."/>
            <person name="Verhelst B."/>
            <person name="Derelle E."/>
            <person name="Rombauts S."/>
            <person name="Bouget F.Y."/>
            <person name="Carre I."/>
            <person name="Chateau A."/>
            <person name="Eyre-Walker A."/>
            <person name="Grimsley N."/>
            <person name="Moreau H."/>
            <person name="Piegu B."/>
            <person name="Rivals E."/>
            <person name="Schackwitz W."/>
            <person name="Van de Peer Y."/>
            <person name="Piganeau G."/>
        </authorList>
    </citation>
    <scope>NUCLEOTIDE SEQUENCE [LARGE SCALE GENOMIC DNA]</scope>
    <source>
        <strain evidence="4">OTTH 0595 / CCAP 157/2 / RCC745</strain>
    </source>
</reference>
<evidence type="ECO:0000313" key="4">
    <source>
        <dbReference type="Proteomes" id="UP000009170"/>
    </source>
</evidence>